<dbReference type="CDD" id="cd00158">
    <property type="entry name" value="RHOD"/>
    <property type="match status" value="1"/>
</dbReference>
<comment type="caution">
    <text evidence="2">The sequence shown here is derived from an EMBL/GenBank/DDBJ whole genome shotgun (WGS) entry which is preliminary data.</text>
</comment>
<dbReference type="PANTHER" id="PTHR44086">
    <property type="entry name" value="THIOSULFATE SULFURTRANSFERASE RDL2, MITOCHONDRIAL-RELATED"/>
    <property type="match status" value="1"/>
</dbReference>
<dbReference type="Pfam" id="PF00581">
    <property type="entry name" value="Rhodanese"/>
    <property type="match status" value="1"/>
</dbReference>
<dbReference type="Gene3D" id="3.40.250.10">
    <property type="entry name" value="Rhodanese-like domain"/>
    <property type="match status" value="1"/>
</dbReference>
<dbReference type="PANTHER" id="PTHR44086:SF13">
    <property type="entry name" value="THIOSULFATE SULFURTRANSFERASE PSPE"/>
    <property type="match status" value="1"/>
</dbReference>
<feature type="domain" description="Rhodanese" evidence="1">
    <location>
        <begin position="32"/>
        <end position="121"/>
    </location>
</feature>
<dbReference type="SUPFAM" id="SSF52821">
    <property type="entry name" value="Rhodanese/Cell cycle control phosphatase"/>
    <property type="match status" value="1"/>
</dbReference>
<proteinExistence type="predicted"/>
<organism evidence="2 3">
    <name type="scientific">Pedosphaera parvula (strain Ellin514)</name>
    <dbReference type="NCBI Taxonomy" id="320771"/>
    <lineage>
        <taxon>Bacteria</taxon>
        <taxon>Pseudomonadati</taxon>
        <taxon>Verrucomicrobiota</taxon>
        <taxon>Pedosphaerae</taxon>
        <taxon>Pedosphaerales</taxon>
        <taxon>Pedosphaeraceae</taxon>
        <taxon>Pedosphaera</taxon>
    </lineage>
</organism>
<dbReference type="AlphaFoldDB" id="B9XGN3"/>
<gene>
    <name evidence="2" type="ORF">Cflav_PD3801</name>
</gene>
<dbReference type="STRING" id="320771.Cflav_PD3801"/>
<dbReference type="EMBL" id="ABOX02000012">
    <property type="protein sequence ID" value="EEF61084.1"/>
    <property type="molecule type" value="Genomic_DNA"/>
</dbReference>
<name>B9XGN3_PEDPL</name>
<dbReference type="RefSeq" id="WP_007414979.1">
    <property type="nucleotide sequence ID" value="NZ_ABOX02000012.1"/>
</dbReference>
<dbReference type="Proteomes" id="UP000003688">
    <property type="component" value="Unassembled WGS sequence"/>
</dbReference>
<dbReference type="InterPro" id="IPR001763">
    <property type="entry name" value="Rhodanese-like_dom"/>
</dbReference>
<dbReference type="SMART" id="SM00450">
    <property type="entry name" value="RHOD"/>
    <property type="match status" value="1"/>
</dbReference>
<accession>B9XGN3</accession>
<reference evidence="2 3" key="1">
    <citation type="journal article" date="2011" name="J. Bacteriol.">
        <title>Genome sequence of 'Pedosphaera parvula' Ellin514, an aerobic Verrucomicrobial isolate from pasture soil.</title>
        <authorList>
            <person name="Kant R."/>
            <person name="van Passel M.W."/>
            <person name="Sangwan P."/>
            <person name="Palva A."/>
            <person name="Lucas S."/>
            <person name="Copeland A."/>
            <person name="Lapidus A."/>
            <person name="Glavina Del Rio T."/>
            <person name="Dalin E."/>
            <person name="Tice H."/>
            <person name="Bruce D."/>
            <person name="Goodwin L."/>
            <person name="Pitluck S."/>
            <person name="Chertkov O."/>
            <person name="Larimer F.W."/>
            <person name="Land M.L."/>
            <person name="Hauser L."/>
            <person name="Brettin T.S."/>
            <person name="Detter J.C."/>
            <person name="Han S."/>
            <person name="de Vos W.M."/>
            <person name="Janssen P.H."/>
            <person name="Smidt H."/>
        </authorList>
    </citation>
    <scope>NUCLEOTIDE SEQUENCE [LARGE SCALE GENOMIC DNA]</scope>
    <source>
        <strain evidence="2 3">Ellin514</strain>
    </source>
</reference>
<evidence type="ECO:0000313" key="2">
    <source>
        <dbReference type="EMBL" id="EEF61084.1"/>
    </source>
</evidence>
<dbReference type="PROSITE" id="PS50206">
    <property type="entry name" value="RHODANESE_3"/>
    <property type="match status" value="1"/>
</dbReference>
<protein>
    <submittedName>
        <fullName evidence="2">Rhodanese domain protein</fullName>
    </submittedName>
</protein>
<dbReference type="InterPro" id="IPR036873">
    <property type="entry name" value="Rhodanese-like_dom_sf"/>
</dbReference>
<dbReference type="OrthoDB" id="9800872at2"/>
<evidence type="ECO:0000259" key="1">
    <source>
        <dbReference type="PROSITE" id="PS50206"/>
    </source>
</evidence>
<dbReference type="GO" id="GO:0004792">
    <property type="term" value="F:thiosulfate-cyanide sulfurtransferase activity"/>
    <property type="evidence" value="ECO:0007669"/>
    <property type="project" value="TreeGrafter"/>
</dbReference>
<sequence length="122" mass="13691">MDHSPGFLKIVNEAQPRVKEITIEQARERLAKNPKAVLIDVREDSEWQKGHAAEAMHLGKGILERDIEKAIPDQNTELIMYCGGGFRSIMSADNAQKMGYKNVYSLAGGYKAMLQGQWPMKT</sequence>
<evidence type="ECO:0000313" key="3">
    <source>
        <dbReference type="Proteomes" id="UP000003688"/>
    </source>
</evidence>
<keyword evidence="3" id="KW-1185">Reference proteome</keyword>